<dbReference type="PROSITE" id="PS50038">
    <property type="entry name" value="FZ"/>
    <property type="match status" value="1"/>
</dbReference>
<evidence type="ECO:0000256" key="2">
    <source>
        <dbReference type="ARBA" id="ARBA00022692"/>
    </source>
</evidence>
<dbReference type="PROSITE" id="PS01209">
    <property type="entry name" value="LDLRA_1"/>
    <property type="match status" value="1"/>
</dbReference>
<feature type="disulfide bond" evidence="8">
    <location>
        <begin position="406"/>
        <end position="452"/>
    </location>
</feature>
<dbReference type="Pfam" id="PF00089">
    <property type="entry name" value="Trypsin"/>
    <property type="match status" value="2"/>
</dbReference>
<dbReference type="SMART" id="SM00063">
    <property type="entry name" value="FRI"/>
    <property type="match status" value="1"/>
</dbReference>
<dbReference type="AlphaFoldDB" id="A0A9J6CSE8"/>
<dbReference type="Pfam" id="PF00057">
    <property type="entry name" value="Ldl_recept_a"/>
    <property type="match status" value="1"/>
</dbReference>
<feature type="region of interest" description="Disordered" evidence="10">
    <location>
        <begin position="129"/>
        <end position="170"/>
    </location>
</feature>
<dbReference type="SUPFAM" id="SSF50494">
    <property type="entry name" value="Trypsin-like serine proteases"/>
    <property type="match status" value="1"/>
</dbReference>
<dbReference type="SUPFAM" id="SSF63501">
    <property type="entry name" value="Frizzled cysteine-rich domain"/>
    <property type="match status" value="1"/>
</dbReference>
<dbReference type="PANTHER" id="PTHR24258:SF146">
    <property type="entry name" value="ATRIAL NATRIURETIC PEPTIDE-CONVERTING ENZYME"/>
    <property type="match status" value="1"/>
</dbReference>
<feature type="domain" description="FZ" evidence="13">
    <location>
        <begin position="393"/>
        <end position="524"/>
    </location>
</feature>
<dbReference type="Pfam" id="PF01392">
    <property type="entry name" value="Fz"/>
    <property type="match status" value="1"/>
</dbReference>
<evidence type="ECO:0000256" key="1">
    <source>
        <dbReference type="ARBA" id="ARBA00004401"/>
    </source>
</evidence>
<dbReference type="InterPro" id="IPR002172">
    <property type="entry name" value="LDrepeatLR_classA_rpt"/>
</dbReference>
<feature type="compositionally biased region" description="Low complexity" evidence="10">
    <location>
        <begin position="78"/>
        <end position="96"/>
    </location>
</feature>
<dbReference type="CDD" id="cd07066">
    <property type="entry name" value="CRD_FZ"/>
    <property type="match status" value="1"/>
</dbReference>
<evidence type="ECO:0008006" key="17">
    <source>
        <dbReference type="Google" id="ProtNLM"/>
    </source>
</evidence>
<feature type="disulfide bond" evidence="8">
    <location>
        <begin position="398"/>
        <end position="459"/>
    </location>
</feature>
<dbReference type="SMART" id="SM00192">
    <property type="entry name" value="LDLa"/>
    <property type="match status" value="2"/>
</dbReference>
<evidence type="ECO:0000259" key="12">
    <source>
        <dbReference type="PROSITE" id="PS50024"/>
    </source>
</evidence>
<dbReference type="InterPro" id="IPR043504">
    <property type="entry name" value="Peptidase_S1_PA_chymotrypsin"/>
</dbReference>
<keyword evidence="4 11" id="KW-1133">Transmembrane helix</keyword>
<evidence type="ECO:0000256" key="5">
    <source>
        <dbReference type="ARBA" id="ARBA00023136"/>
    </source>
</evidence>
<sequence>MTIVLDVSFNDHQQQQCSSSSSSNNDSQHSAIKDVSKNKRVKDKHRDKDNNASSSKAVLKVTKVKTKNEKKSGNGKKLSSSSSASLSTATTSSSASPVSIKDNLIDNKEKLNDLNDQILNSQHLSQPNFHRHHHHHLNQRSTTTAAADRHNSVGSHDFRNNHFNPSYHKTESIMSSDSDIRFTRKKLGDNQRCGCIIVAGFLVMLLVAGLIFYAGYLFLHQRPQPNRIFRGRIRVIEGDYFVMNLTDQNSIEFIEKSREYRERINLLISRSDFRKYYDGCEILALDGHVFDERNNNVNNKDLIVHFLLNFDPKSDEIFSTVEELRNLFLTEFESAPNGARFFRNLKIDIHAFQLKEVNFEKFDDIFVTSSSAHVDSYGNSHDINFASDEMKIFPRRKCEPVKLKFCRQIGYNMTTYPNLLGHQSKEEIEKDLITFREIVDSECFLQAFDFLCHLLQPPCELALETKSNEIFVKPRLLCRSYCQAFAEGCFNRIPQKFRPYFDCERYPEQASMQSCRHQPACMAQLKASGNSLRICDGVADCPNLEDELSCSYCPSNALYCGRGRSCISRDMRCDGKFDCADGSDEKDCLSISPLVEHLTKPKPLIPHRPQFFHEGFAVFSEKGQTGKLCAEGMESNEFVRATVAESLCKALGYERVTHSEIRNDTESGHNNYVRVLDPRAAEISFVRTNCVKREAFYLGCSQLECGRQSAFMNDKTGVSMPKMAMPGDWPFHVALFKKDTHVCDGTLVSSHWVLTTASCFQGQSKATWMAVFGNVRIGASTPWTQKRRIVGLVKSPVEGSTAALIRLQSPVVYSDFVRPVCLPDDDFAKNSIITDYPINSALSSANLVDQPKAEKFFGNKLRKTITFTEDRQFFQISDKDEDEDDEESQQMYREITASELVDEHMNSLRPEAQVQPRSASYYPNHNTQHVNSVQEEQHQWKQCNTLGWSRQREHLQRVQLKMIDMKACENISITTVNSLCAEAAFHKQDCNEEEFAGSPMMCLLSDEKRWALVGVASWRIACTHSGTERPRMYDKIESNVSWIREIINSILP</sequence>
<keyword evidence="6 9" id="KW-1015">Disulfide bond</keyword>
<dbReference type="OrthoDB" id="5985572at2759"/>
<dbReference type="SMART" id="SM00020">
    <property type="entry name" value="Tryp_SPc"/>
    <property type="match status" value="1"/>
</dbReference>
<comment type="subcellular location">
    <subcellularLocation>
        <location evidence="1">Cell membrane</location>
        <topology evidence="1">Single-pass type II membrane protein</topology>
    </subcellularLocation>
</comment>
<comment type="similarity">
    <text evidence="7">Belongs to the peptidase S1 family. CLIP subfamily.</text>
</comment>
<comment type="caution">
    <text evidence="9">Lacks conserved residue(s) required for the propagation of feature annotation.</text>
</comment>
<feature type="compositionally biased region" description="Low complexity" evidence="10">
    <location>
        <begin position="11"/>
        <end position="30"/>
    </location>
</feature>
<evidence type="ECO:0000259" key="14">
    <source>
        <dbReference type="PROSITE" id="PS50240"/>
    </source>
</evidence>
<organism evidence="15 16">
    <name type="scientific">Polypedilum vanderplanki</name>
    <name type="common">Sleeping chironomid midge</name>
    <dbReference type="NCBI Taxonomy" id="319348"/>
    <lineage>
        <taxon>Eukaryota</taxon>
        <taxon>Metazoa</taxon>
        <taxon>Ecdysozoa</taxon>
        <taxon>Arthropoda</taxon>
        <taxon>Hexapoda</taxon>
        <taxon>Insecta</taxon>
        <taxon>Pterygota</taxon>
        <taxon>Neoptera</taxon>
        <taxon>Endopterygota</taxon>
        <taxon>Diptera</taxon>
        <taxon>Nematocera</taxon>
        <taxon>Chironomoidea</taxon>
        <taxon>Chironomidae</taxon>
        <taxon>Chironominae</taxon>
        <taxon>Polypedilum</taxon>
        <taxon>Polypedilum</taxon>
    </lineage>
</organism>
<feature type="compositionally biased region" description="Basic and acidic residues" evidence="10">
    <location>
        <begin position="147"/>
        <end position="160"/>
    </location>
</feature>
<dbReference type="InterPro" id="IPR009003">
    <property type="entry name" value="Peptidase_S1_PA"/>
</dbReference>
<dbReference type="SUPFAM" id="SSF57424">
    <property type="entry name" value="LDL receptor-like module"/>
    <property type="match status" value="1"/>
</dbReference>
<feature type="transmembrane region" description="Helical" evidence="11">
    <location>
        <begin position="194"/>
        <end position="219"/>
    </location>
</feature>
<dbReference type="Proteomes" id="UP001107558">
    <property type="component" value="Chromosome 1"/>
</dbReference>
<feature type="disulfide bond" evidence="9">
    <location>
        <begin position="573"/>
        <end position="588"/>
    </location>
</feature>
<evidence type="ECO:0000256" key="4">
    <source>
        <dbReference type="ARBA" id="ARBA00022989"/>
    </source>
</evidence>
<dbReference type="InterPro" id="IPR023415">
    <property type="entry name" value="LDLR_class-A_CS"/>
</dbReference>
<dbReference type="InterPro" id="IPR000082">
    <property type="entry name" value="SEA_dom"/>
</dbReference>
<dbReference type="Gene3D" id="4.10.400.10">
    <property type="entry name" value="Low-density Lipoprotein Receptor"/>
    <property type="match status" value="1"/>
</dbReference>
<feature type="domain" description="Peptidase S1" evidence="14">
    <location>
        <begin position="715"/>
        <end position="1048"/>
    </location>
</feature>
<keyword evidence="16" id="KW-1185">Reference proteome</keyword>
<reference evidence="15" key="1">
    <citation type="submission" date="2021-03" db="EMBL/GenBank/DDBJ databases">
        <title>Chromosome level genome of the anhydrobiotic midge Polypedilum vanderplanki.</title>
        <authorList>
            <person name="Yoshida Y."/>
            <person name="Kikawada T."/>
            <person name="Gusev O."/>
        </authorList>
    </citation>
    <scope>NUCLEOTIDE SEQUENCE</scope>
    <source>
        <strain evidence="15">NIAS01</strain>
        <tissue evidence="15">Whole body or cell culture</tissue>
    </source>
</reference>
<dbReference type="SUPFAM" id="SSF82671">
    <property type="entry name" value="SEA domain"/>
    <property type="match status" value="1"/>
</dbReference>
<name>A0A9J6CSE8_POLVA</name>
<proteinExistence type="inferred from homology"/>
<keyword evidence="5 11" id="KW-0472">Membrane</keyword>
<dbReference type="Pfam" id="PF01390">
    <property type="entry name" value="SEA"/>
    <property type="match status" value="1"/>
</dbReference>
<keyword evidence="3" id="KW-0735">Signal-anchor</keyword>
<dbReference type="PANTHER" id="PTHR24258">
    <property type="entry name" value="SERINE PROTEASE-RELATED"/>
    <property type="match status" value="1"/>
</dbReference>
<dbReference type="InterPro" id="IPR001254">
    <property type="entry name" value="Trypsin_dom"/>
</dbReference>
<dbReference type="InterPro" id="IPR020067">
    <property type="entry name" value="Frizzled_dom"/>
</dbReference>
<dbReference type="PROSITE" id="PS50024">
    <property type="entry name" value="SEA"/>
    <property type="match status" value="1"/>
</dbReference>
<gene>
    <name evidence="15" type="ORF">PVAND_013715</name>
</gene>
<dbReference type="Gene3D" id="1.10.2000.10">
    <property type="entry name" value="Frizzled cysteine-rich domain"/>
    <property type="match status" value="1"/>
</dbReference>
<evidence type="ECO:0000256" key="10">
    <source>
        <dbReference type="SAM" id="MobiDB-lite"/>
    </source>
</evidence>
<dbReference type="InterPro" id="IPR036364">
    <property type="entry name" value="SEA_dom_sf"/>
</dbReference>
<dbReference type="PROSITE" id="PS50240">
    <property type="entry name" value="TRYPSIN_DOM"/>
    <property type="match status" value="1"/>
</dbReference>
<feature type="region of interest" description="Disordered" evidence="10">
    <location>
        <begin position="1"/>
        <end position="98"/>
    </location>
</feature>
<evidence type="ECO:0000256" key="3">
    <source>
        <dbReference type="ARBA" id="ARBA00022968"/>
    </source>
</evidence>
<dbReference type="CDD" id="cd00112">
    <property type="entry name" value="LDLa"/>
    <property type="match status" value="1"/>
</dbReference>
<evidence type="ECO:0000313" key="15">
    <source>
        <dbReference type="EMBL" id="KAG5684483.1"/>
    </source>
</evidence>
<comment type="caution">
    <text evidence="15">The sequence shown here is derived from an EMBL/GenBank/DDBJ whole genome shotgun (WGS) entry which is preliminary data.</text>
</comment>
<feature type="compositionally biased region" description="Basic residues" evidence="10">
    <location>
        <begin position="129"/>
        <end position="138"/>
    </location>
</feature>
<keyword evidence="2 11" id="KW-0812">Transmembrane</keyword>
<evidence type="ECO:0000256" key="11">
    <source>
        <dbReference type="SAM" id="Phobius"/>
    </source>
</evidence>
<dbReference type="GO" id="GO:0005886">
    <property type="term" value="C:plasma membrane"/>
    <property type="evidence" value="ECO:0007669"/>
    <property type="project" value="UniProtKB-SubCell"/>
</dbReference>
<evidence type="ECO:0000256" key="9">
    <source>
        <dbReference type="PROSITE-ProRule" id="PRU00124"/>
    </source>
</evidence>
<dbReference type="PROSITE" id="PS50068">
    <property type="entry name" value="LDLRA_2"/>
    <property type="match status" value="1"/>
</dbReference>
<evidence type="ECO:0000256" key="8">
    <source>
        <dbReference type="PROSITE-ProRule" id="PRU00090"/>
    </source>
</evidence>
<feature type="domain" description="SEA" evidence="12">
    <location>
        <begin position="225"/>
        <end position="359"/>
    </location>
</feature>
<dbReference type="EMBL" id="JADBJN010000001">
    <property type="protein sequence ID" value="KAG5684483.1"/>
    <property type="molecule type" value="Genomic_DNA"/>
</dbReference>
<accession>A0A9J6CSE8</accession>
<evidence type="ECO:0000259" key="13">
    <source>
        <dbReference type="PROSITE" id="PS50038"/>
    </source>
</evidence>
<evidence type="ECO:0000313" key="16">
    <source>
        <dbReference type="Proteomes" id="UP001107558"/>
    </source>
</evidence>
<protein>
    <recommendedName>
        <fullName evidence="17">Atrial natriuretic peptide-converting enzyme-like protein</fullName>
    </recommendedName>
</protein>
<evidence type="ECO:0000256" key="7">
    <source>
        <dbReference type="ARBA" id="ARBA00024195"/>
    </source>
</evidence>
<dbReference type="GO" id="GO:0006508">
    <property type="term" value="P:proteolysis"/>
    <property type="evidence" value="ECO:0007669"/>
    <property type="project" value="InterPro"/>
</dbReference>
<dbReference type="GO" id="GO:0004252">
    <property type="term" value="F:serine-type endopeptidase activity"/>
    <property type="evidence" value="ECO:0007669"/>
    <property type="project" value="InterPro"/>
</dbReference>
<dbReference type="InterPro" id="IPR036055">
    <property type="entry name" value="LDL_receptor-like_sf"/>
</dbReference>
<dbReference type="InterPro" id="IPR036790">
    <property type="entry name" value="Frizzled_dom_sf"/>
</dbReference>
<dbReference type="Gene3D" id="2.40.10.10">
    <property type="entry name" value="Trypsin-like serine proteases"/>
    <property type="match status" value="2"/>
</dbReference>
<evidence type="ECO:0000256" key="6">
    <source>
        <dbReference type="ARBA" id="ARBA00023157"/>
    </source>
</evidence>